<accession>A0A5A7MSX9</accession>
<evidence type="ECO:0000256" key="1">
    <source>
        <dbReference type="SAM" id="MobiDB-lite"/>
    </source>
</evidence>
<protein>
    <submittedName>
        <fullName evidence="2">Uncharacterized protein</fullName>
    </submittedName>
</protein>
<evidence type="ECO:0000313" key="2">
    <source>
        <dbReference type="EMBL" id="GEQ99051.1"/>
    </source>
</evidence>
<dbReference type="EMBL" id="BKCL01000012">
    <property type="protein sequence ID" value="GEQ99051.1"/>
    <property type="molecule type" value="Genomic_DNA"/>
</dbReference>
<dbReference type="AlphaFoldDB" id="A0A5A7MSX9"/>
<gene>
    <name evidence="2" type="ORF">JCM17844_26880</name>
</gene>
<evidence type="ECO:0000313" key="3">
    <source>
        <dbReference type="Proteomes" id="UP000322084"/>
    </source>
</evidence>
<proteinExistence type="predicted"/>
<name>A0A5A7MSX9_9PROT</name>
<reference evidence="2 3" key="1">
    <citation type="submission" date="2019-09" db="EMBL/GenBank/DDBJ databases">
        <title>NBRP : Genome information of microbial organism related human and environment.</title>
        <authorList>
            <person name="Hattori M."/>
            <person name="Oshima K."/>
            <person name="Inaba H."/>
            <person name="Suda W."/>
            <person name="Sakamoto M."/>
            <person name="Iino T."/>
            <person name="Kitahara M."/>
            <person name="Oshida Y."/>
            <person name="Iida T."/>
            <person name="Kudo T."/>
            <person name="Itoh T."/>
            <person name="Ohkuma M."/>
        </authorList>
    </citation>
    <scope>NUCLEOTIDE SEQUENCE [LARGE SCALE GENOMIC DNA]</scope>
    <source>
        <strain evidence="2 3">Hi-2</strain>
    </source>
</reference>
<feature type="region of interest" description="Disordered" evidence="1">
    <location>
        <begin position="1"/>
        <end position="21"/>
    </location>
</feature>
<sequence>MLGKSKERMKKARQSALADKEAAIKASHCDAGCTGAQGETGKAE</sequence>
<organism evidence="2 3">
    <name type="scientific">Iodidimonas gelatinilytica</name>
    <dbReference type="NCBI Taxonomy" id="1236966"/>
    <lineage>
        <taxon>Bacteria</taxon>
        <taxon>Pseudomonadati</taxon>
        <taxon>Pseudomonadota</taxon>
        <taxon>Alphaproteobacteria</taxon>
        <taxon>Iodidimonadales</taxon>
        <taxon>Iodidimonadaceae</taxon>
        <taxon>Iodidimonas</taxon>
    </lineage>
</organism>
<comment type="caution">
    <text evidence="2">The sequence shown here is derived from an EMBL/GenBank/DDBJ whole genome shotgun (WGS) entry which is preliminary data.</text>
</comment>
<dbReference type="Proteomes" id="UP000322084">
    <property type="component" value="Unassembled WGS sequence"/>
</dbReference>